<dbReference type="GO" id="GO:0005829">
    <property type="term" value="C:cytosol"/>
    <property type="evidence" value="ECO:0007669"/>
    <property type="project" value="TreeGrafter"/>
</dbReference>
<dbReference type="SUPFAM" id="SSF143456">
    <property type="entry name" value="VC0467-like"/>
    <property type="match status" value="1"/>
</dbReference>
<dbReference type="PANTHER" id="PTHR30327:SF1">
    <property type="entry name" value="UPF0301 PROTEIN YQGE"/>
    <property type="match status" value="1"/>
</dbReference>
<evidence type="ECO:0000313" key="3">
    <source>
        <dbReference type="Proteomes" id="UP000249547"/>
    </source>
</evidence>
<evidence type="ECO:0000313" key="2">
    <source>
        <dbReference type="EMBL" id="RAJ10827.1"/>
    </source>
</evidence>
<dbReference type="InterPro" id="IPR003774">
    <property type="entry name" value="AlgH-like"/>
</dbReference>
<dbReference type="Gene3D" id="3.40.1740.10">
    <property type="entry name" value="VC0467-like"/>
    <property type="match status" value="1"/>
</dbReference>
<gene>
    <name evidence="2" type="ORF">LX64_00434</name>
</gene>
<proteinExistence type="inferred from homology"/>
<dbReference type="AlphaFoldDB" id="A0A327RA93"/>
<dbReference type="Pfam" id="PF02622">
    <property type="entry name" value="DUF179"/>
    <property type="match status" value="1"/>
</dbReference>
<protein>
    <submittedName>
        <fullName evidence="2">Putative transcriptional regulator</fullName>
    </submittedName>
</protein>
<dbReference type="PANTHER" id="PTHR30327">
    <property type="entry name" value="UNCHARACTERIZED PROTEIN YQGE"/>
    <property type="match status" value="1"/>
</dbReference>
<dbReference type="OrthoDB" id="9807486at2"/>
<comment type="caution">
    <text evidence="2">The sequence shown here is derived from an EMBL/GenBank/DDBJ whole genome shotgun (WGS) entry which is preliminary data.</text>
</comment>
<dbReference type="EMBL" id="QLLL01000001">
    <property type="protein sequence ID" value="RAJ10827.1"/>
    <property type="molecule type" value="Genomic_DNA"/>
</dbReference>
<evidence type="ECO:0000256" key="1">
    <source>
        <dbReference type="ARBA" id="ARBA00009600"/>
    </source>
</evidence>
<comment type="similarity">
    <text evidence="1">Belongs to the UPF0301 (AlgH) family.</text>
</comment>
<keyword evidence="3" id="KW-1185">Reference proteome</keyword>
<dbReference type="RefSeq" id="WP_111595954.1">
    <property type="nucleotide sequence ID" value="NZ_QLLL01000001.1"/>
</dbReference>
<dbReference type="Proteomes" id="UP000249547">
    <property type="component" value="Unassembled WGS sequence"/>
</dbReference>
<reference evidence="2 3" key="1">
    <citation type="submission" date="2018-06" db="EMBL/GenBank/DDBJ databases">
        <title>Genomic Encyclopedia of Archaeal and Bacterial Type Strains, Phase II (KMG-II): from individual species to whole genera.</title>
        <authorList>
            <person name="Goeker M."/>
        </authorList>
    </citation>
    <scope>NUCLEOTIDE SEQUENCE [LARGE SCALE GENOMIC DNA]</scope>
    <source>
        <strain evidence="2 3">DSM 23857</strain>
    </source>
</reference>
<name>A0A327RA93_9BACT</name>
<organism evidence="2 3">
    <name type="scientific">Chitinophaga skermanii</name>
    <dbReference type="NCBI Taxonomy" id="331697"/>
    <lineage>
        <taxon>Bacteria</taxon>
        <taxon>Pseudomonadati</taxon>
        <taxon>Bacteroidota</taxon>
        <taxon>Chitinophagia</taxon>
        <taxon>Chitinophagales</taxon>
        <taxon>Chitinophagaceae</taxon>
        <taxon>Chitinophaga</taxon>
    </lineage>
</organism>
<sequence>MAILSPGTMLIADPFLKDPNFARSVILVCEHTEADGTFGFVVNNLCPVTLAEVVPNIQHPNVPLYVGGPVKYDTLHFIHQLPGIIDGGVDLGNGMYWGGDYEKVVEYLNVGLLDLDLVKFFVGYSGWDQNQLEEEIKEGSWLATKVQDPSLLFSHDAQNIWQNALKKIEDPVIQLMANFPIDPSLN</sequence>
<accession>A0A327RA93</accession>